<reference evidence="6 7" key="1">
    <citation type="submission" date="2019-12" db="EMBL/GenBank/DDBJ databases">
        <authorList>
            <person name="Li M."/>
        </authorList>
    </citation>
    <scope>NUCLEOTIDE SEQUENCE [LARGE SCALE GENOMIC DNA]</scope>
    <source>
        <strain evidence="6 7">GBMRC 2046</strain>
    </source>
</reference>
<proteinExistence type="predicted"/>
<dbReference type="Gene3D" id="1.10.357.10">
    <property type="entry name" value="Tetracycline Repressor, domain 2"/>
    <property type="match status" value="1"/>
</dbReference>
<dbReference type="SUPFAM" id="SSF46689">
    <property type="entry name" value="Homeodomain-like"/>
    <property type="match status" value="1"/>
</dbReference>
<dbReference type="GO" id="GO:0000976">
    <property type="term" value="F:transcription cis-regulatory region binding"/>
    <property type="evidence" value="ECO:0007669"/>
    <property type="project" value="TreeGrafter"/>
</dbReference>
<name>A0A7X3S834_9HYPH</name>
<evidence type="ECO:0000256" key="4">
    <source>
        <dbReference type="PROSITE-ProRule" id="PRU00335"/>
    </source>
</evidence>
<dbReference type="Pfam" id="PF00440">
    <property type="entry name" value="TetR_N"/>
    <property type="match status" value="1"/>
</dbReference>
<evidence type="ECO:0000259" key="5">
    <source>
        <dbReference type="PROSITE" id="PS50977"/>
    </source>
</evidence>
<evidence type="ECO:0000313" key="7">
    <source>
        <dbReference type="Proteomes" id="UP000433101"/>
    </source>
</evidence>
<dbReference type="Proteomes" id="UP000433101">
    <property type="component" value="Unassembled WGS sequence"/>
</dbReference>
<protein>
    <submittedName>
        <fullName evidence="6">TetR family transcriptional regulator</fullName>
    </submittedName>
</protein>
<feature type="domain" description="HTH tetR-type" evidence="5">
    <location>
        <begin position="18"/>
        <end position="78"/>
    </location>
</feature>
<dbReference type="PANTHER" id="PTHR30055:SF234">
    <property type="entry name" value="HTH-TYPE TRANSCRIPTIONAL REGULATOR BETI"/>
    <property type="match status" value="1"/>
</dbReference>
<evidence type="ECO:0000313" key="6">
    <source>
        <dbReference type="EMBL" id="MXN65431.1"/>
    </source>
</evidence>
<gene>
    <name evidence="6" type="ORF">GR183_11015</name>
</gene>
<accession>A0A7X3S834</accession>
<evidence type="ECO:0000256" key="2">
    <source>
        <dbReference type="ARBA" id="ARBA00023125"/>
    </source>
</evidence>
<keyword evidence="2 4" id="KW-0238">DNA-binding</keyword>
<organism evidence="6 7">
    <name type="scientific">Stappia sediminis</name>
    <dbReference type="NCBI Taxonomy" id="2692190"/>
    <lineage>
        <taxon>Bacteria</taxon>
        <taxon>Pseudomonadati</taxon>
        <taxon>Pseudomonadota</taxon>
        <taxon>Alphaproteobacteria</taxon>
        <taxon>Hyphomicrobiales</taxon>
        <taxon>Stappiaceae</taxon>
        <taxon>Stappia</taxon>
    </lineage>
</organism>
<comment type="caution">
    <text evidence="6">The sequence shown here is derived from an EMBL/GenBank/DDBJ whole genome shotgun (WGS) entry which is preliminary data.</text>
</comment>
<sequence>MIFMNRPYKLKRRAESQARTRQKIVDATIALHQERGLSATTVSEIAERANVGKVTVYRHFPDDEALLGACSGKYFEMHPLPDPERWRVASDPRDRMNLGLSQSYAYHRETEAMIARVMPEARDHPVMAPYFEHWRHAVSVLAEVMPVAPRQDEKLHAVLALALSFETWRLLVREQGLTDEQAIEAMMRIAAVER</sequence>
<dbReference type="AlphaFoldDB" id="A0A7X3S834"/>
<dbReference type="InterPro" id="IPR001647">
    <property type="entry name" value="HTH_TetR"/>
</dbReference>
<dbReference type="PROSITE" id="PS50977">
    <property type="entry name" value="HTH_TETR_2"/>
    <property type="match status" value="1"/>
</dbReference>
<evidence type="ECO:0000256" key="1">
    <source>
        <dbReference type="ARBA" id="ARBA00023015"/>
    </source>
</evidence>
<evidence type="ECO:0000256" key="3">
    <source>
        <dbReference type="ARBA" id="ARBA00023163"/>
    </source>
</evidence>
<dbReference type="InterPro" id="IPR009057">
    <property type="entry name" value="Homeodomain-like_sf"/>
</dbReference>
<dbReference type="RefSeq" id="WP_160775611.1">
    <property type="nucleotide sequence ID" value="NZ_WUMV01000003.1"/>
</dbReference>
<dbReference type="PRINTS" id="PR00455">
    <property type="entry name" value="HTHTETR"/>
</dbReference>
<keyword evidence="3" id="KW-0804">Transcription</keyword>
<keyword evidence="1" id="KW-0805">Transcription regulation</keyword>
<dbReference type="InterPro" id="IPR050109">
    <property type="entry name" value="HTH-type_TetR-like_transc_reg"/>
</dbReference>
<dbReference type="EMBL" id="WUMV01000003">
    <property type="protein sequence ID" value="MXN65431.1"/>
    <property type="molecule type" value="Genomic_DNA"/>
</dbReference>
<dbReference type="GO" id="GO:0003700">
    <property type="term" value="F:DNA-binding transcription factor activity"/>
    <property type="evidence" value="ECO:0007669"/>
    <property type="project" value="TreeGrafter"/>
</dbReference>
<dbReference type="PANTHER" id="PTHR30055">
    <property type="entry name" value="HTH-TYPE TRANSCRIPTIONAL REGULATOR RUTR"/>
    <property type="match status" value="1"/>
</dbReference>
<feature type="DNA-binding region" description="H-T-H motif" evidence="4">
    <location>
        <begin position="41"/>
        <end position="60"/>
    </location>
</feature>
<keyword evidence="7" id="KW-1185">Reference proteome</keyword>